<gene>
    <name evidence="2" type="ORF">PIIN_05692</name>
</gene>
<dbReference type="Proteomes" id="UP000007148">
    <property type="component" value="Unassembled WGS sequence"/>
</dbReference>
<evidence type="ECO:0000256" key="1">
    <source>
        <dbReference type="SAM" id="MobiDB-lite"/>
    </source>
</evidence>
<protein>
    <submittedName>
        <fullName evidence="2">Uncharacterized protein</fullName>
    </submittedName>
</protein>
<comment type="caution">
    <text evidence="2">The sequence shown here is derived from an EMBL/GenBank/DDBJ whole genome shotgun (WGS) entry which is preliminary data.</text>
</comment>
<keyword evidence="3" id="KW-1185">Reference proteome</keyword>
<feature type="region of interest" description="Disordered" evidence="1">
    <location>
        <begin position="1"/>
        <end position="39"/>
    </location>
</feature>
<proteinExistence type="predicted"/>
<dbReference type="HOGENOM" id="CLU_2122004_0_0_1"/>
<evidence type="ECO:0000313" key="3">
    <source>
        <dbReference type="Proteomes" id="UP000007148"/>
    </source>
</evidence>
<evidence type="ECO:0000313" key="2">
    <source>
        <dbReference type="EMBL" id="CCA71757.1"/>
    </source>
</evidence>
<dbReference type="EMBL" id="CAFZ01000133">
    <property type="protein sequence ID" value="CCA71757.1"/>
    <property type="molecule type" value="Genomic_DNA"/>
</dbReference>
<dbReference type="AlphaFoldDB" id="G4TKA5"/>
<reference evidence="2 3" key="1">
    <citation type="journal article" date="2011" name="PLoS Pathog.">
        <title>Endophytic Life Strategies Decoded by Genome and Transcriptome Analyses of the Mutualistic Root Symbiont Piriformospora indica.</title>
        <authorList>
            <person name="Zuccaro A."/>
            <person name="Lahrmann U."/>
            <person name="Guldener U."/>
            <person name="Langen G."/>
            <person name="Pfiffi S."/>
            <person name="Biedenkopf D."/>
            <person name="Wong P."/>
            <person name="Samans B."/>
            <person name="Grimm C."/>
            <person name="Basiewicz M."/>
            <person name="Murat C."/>
            <person name="Martin F."/>
            <person name="Kogel K.H."/>
        </authorList>
    </citation>
    <scope>NUCLEOTIDE SEQUENCE [LARGE SCALE GENOMIC DNA]</scope>
    <source>
        <strain evidence="2 3">DSM 11827</strain>
    </source>
</reference>
<organism evidence="2 3">
    <name type="scientific">Serendipita indica (strain DSM 11827)</name>
    <name type="common">Root endophyte fungus</name>
    <name type="synonym">Piriformospora indica</name>
    <dbReference type="NCBI Taxonomy" id="1109443"/>
    <lineage>
        <taxon>Eukaryota</taxon>
        <taxon>Fungi</taxon>
        <taxon>Dikarya</taxon>
        <taxon>Basidiomycota</taxon>
        <taxon>Agaricomycotina</taxon>
        <taxon>Agaricomycetes</taxon>
        <taxon>Sebacinales</taxon>
        <taxon>Serendipitaceae</taxon>
        <taxon>Serendipita</taxon>
    </lineage>
</organism>
<name>G4TKA5_SERID</name>
<accession>G4TKA5</accession>
<sequence length="114" mass="12360">MSDSEDYESPPTQASSKKRKLSAKATTSTKAKRAKKDPFADAKETIRTVLAAPDSFSLPDDNGEMRRLVVSIAEYTQSLEGITAAANAGRPGLEHKTVEDIKKRGFAQCEDNQG</sequence>
<dbReference type="InParanoid" id="G4TKA5"/>